<protein>
    <submittedName>
        <fullName evidence="1">Uncharacterized protein</fullName>
    </submittedName>
</protein>
<proteinExistence type="predicted"/>
<name>A0A6U0CVV0_9CHLO</name>
<accession>A0A6U0CVV0</accession>
<dbReference type="AlphaFoldDB" id="A0A6U0CVV0"/>
<organism evidence="1">
    <name type="scientific">Ostreococcus mediterraneus</name>
    <dbReference type="NCBI Taxonomy" id="1486918"/>
    <lineage>
        <taxon>Eukaryota</taxon>
        <taxon>Viridiplantae</taxon>
        <taxon>Chlorophyta</taxon>
        <taxon>Mamiellophyceae</taxon>
        <taxon>Mamiellales</taxon>
        <taxon>Bathycoccaceae</taxon>
        <taxon>Ostreococcus</taxon>
    </lineage>
</organism>
<evidence type="ECO:0000313" key="1">
    <source>
        <dbReference type="EMBL" id="CAD8576907.1"/>
    </source>
</evidence>
<dbReference type="EMBL" id="HBEW01001050">
    <property type="protein sequence ID" value="CAD8576907.1"/>
    <property type="molecule type" value="Transcribed_RNA"/>
</dbReference>
<sequence>MGAEDDIKGILGAASQICFVGTVCVAGRESFGHWLYHPCGLCNGAKCMRCKTCNATGKLAKPESTEFSFSVSEEVGGSMQCMFCGGSGSVKCERCMGAGGEIGKRLNYFRMFHGTKPFNGFLKNRNMNVIPTRLDEEIARTARMDVMTQFHDSVEDFKEMVSKKKFIRALRAKTEGSKKP</sequence>
<reference evidence="1" key="1">
    <citation type="submission" date="2021-01" db="EMBL/GenBank/DDBJ databases">
        <authorList>
            <person name="Corre E."/>
            <person name="Pelletier E."/>
            <person name="Niang G."/>
            <person name="Scheremetjew M."/>
            <person name="Finn R."/>
            <person name="Kale V."/>
            <person name="Holt S."/>
            <person name="Cochrane G."/>
            <person name="Meng A."/>
            <person name="Brown T."/>
            <person name="Cohen L."/>
        </authorList>
    </citation>
    <scope>NUCLEOTIDE SEQUENCE</scope>
    <source>
        <strain evidence="1">Clade-D-RCC2572</strain>
    </source>
</reference>
<gene>
    <name evidence="1" type="ORF">OMED0929_LOCUS925</name>
</gene>